<dbReference type="Pfam" id="PF11951">
    <property type="entry name" value="Fungal_trans_2"/>
    <property type="match status" value="1"/>
</dbReference>
<proteinExistence type="predicted"/>
<dbReference type="STRING" id="1442371.A0A0D2HCE3"/>
<reference evidence="1 2" key="1">
    <citation type="submission" date="2015-01" db="EMBL/GenBank/DDBJ databases">
        <title>The Genome Sequence of Fonsecaea multimorphosa CBS 102226.</title>
        <authorList>
            <consortium name="The Broad Institute Genomics Platform"/>
            <person name="Cuomo C."/>
            <person name="de Hoog S."/>
            <person name="Gorbushina A."/>
            <person name="Stielow B."/>
            <person name="Teixiera M."/>
            <person name="Abouelleil A."/>
            <person name="Chapman S.B."/>
            <person name="Priest M."/>
            <person name="Young S.K."/>
            <person name="Wortman J."/>
            <person name="Nusbaum C."/>
            <person name="Birren B."/>
        </authorList>
    </citation>
    <scope>NUCLEOTIDE SEQUENCE [LARGE SCALE GENOMIC DNA]</scope>
    <source>
        <strain evidence="1 2">CBS 102226</strain>
    </source>
</reference>
<dbReference type="Proteomes" id="UP000053411">
    <property type="component" value="Unassembled WGS sequence"/>
</dbReference>
<dbReference type="RefSeq" id="XP_016633693.1">
    <property type="nucleotide sequence ID" value="XM_016775650.1"/>
</dbReference>
<dbReference type="PANTHER" id="PTHR47657">
    <property type="entry name" value="STEROL REGULATORY ELEMENT-BINDING PROTEIN ECM22"/>
    <property type="match status" value="1"/>
</dbReference>
<name>A0A0D2HCE3_9EURO</name>
<evidence type="ECO:0000313" key="2">
    <source>
        <dbReference type="Proteomes" id="UP000053411"/>
    </source>
</evidence>
<dbReference type="OrthoDB" id="416217at2759"/>
<protein>
    <recommendedName>
        <fullName evidence="3">Transcription factor domain-containing protein</fullName>
    </recommendedName>
</protein>
<dbReference type="GO" id="GO:0000981">
    <property type="term" value="F:DNA-binding transcription factor activity, RNA polymerase II-specific"/>
    <property type="evidence" value="ECO:0007669"/>
    <property type="project" value="TreeGrafter"/>
</dbReference>
<evidence type="ECO:0008006" key="3">
    <source>
        <dbReference type="Google" id="ProtNLM"/>
    </source>
</evidence>
<dbReference type="VEuPathDB" id="FungiDB:Z520_05146"/>
<evidence type="ECO:0000313" key="1">
    <source>
        <dbReference type="EMBL" id="KIX99570.1"/>
    </source>
</evidence>
<organism evidence="1 2">
    <name type="scientific">Fonsecaea multimorphosa CBS 102226</name>
    <dbReference type="NCBI Taxonomy" id="1442371"/>
    <lineage>
        <taxon>Eukaryota</taxon>
        <taxon>Fungi</taxon>
        <taxon>Dikarya</taxon>
        <taxon>Ascomycota</taxon>
        <taxon>Pezizomycotina</taxon>
        <taxon>Eurotiomycetes</taxon>
        <taxon>Chaetothyriomycetidae</taxon>
        <taxon>Chaetothyriales</taxon>
        <taxon>Herpotrichiellaceae</taxon>
        <taxon>Fonsecaea</taxon>
    </lineage>
</organism>
<sequence length="447" mass="50532">MLQMRLLHHFDTVTAETLVFDTAIWRGQVMALALQHEFLMHAVLLIAAKHLCYLSPGDPSYRSASMLHLSETLRLFRRALTQPISAANADAFIATSTLLVHYAWATDEGVASAQDVVSAAPPTDFTLNLSMDPLFSLSQGLRTLFMKSRCFIEKGESIFATSARYRPRESLEQATIRHSKPSQDLEILISEAYCRHRARLGRPVLVSPGSLCLDSVTRFFLDNRTDHDKTLGGQESLDVDAEEDLELIGFLDATSRLVLIMGLFQQRSPIADTVALMETDLIEEPEADSDIVDGIGRYHLPPLSDLARYIFAFPTRSTDTFIRLIQHHHPHALLILYLFYRAVSLLLPQQQCWWSRKRAQIVGSAIECALRGRGDAHLDTILEEGNRVLEGGAARNSISRDNEANPQASLGVDTWHETWERTRRVLERFAWRKGRWYSEERAMSGWS</sequence>
<accession>A0A0D2HCE3</accession>
<dbReference type="InterPro" id="IPR052400">
    <property type="entry name" value="Zn2-C6_fungal_TF"/>
</dbReference>
<gene>
    <name evidence="1" type="ORF">Z520_05146</name>
</gene>
<dbReference type="PANTHER" id="PTHR47657:SF14">
    <property type="entry name" value="ZN(2)-C6 FUNGAL-TYPE DOMAIN-CONTAINING PROTEIN"/>
    <property type="match status" value="1"/>
</dbReference>
<dbReference type="EMBL" id="KN848069">
    <property type="protein sequence ID" value="KIX99570.1"/>
    <property type="molecule type" value="Genomic_DNA"/>
</dbReference>
<dbReference type="GeneID" id="27710892"/>
<keyword evidence="2" id="KW-1185">Reference proteome</keyword>
<dbReference type="AlphaFoldDB" id="A0A0D2HCE3"/>
<dbReference type="InterPro" id="IPR021858">
    <property type="entry name" value="Fun_TF"/>
</dbReference>